<name>A0A1B7X3R0_APHFL</name>
<accession>A0A1B7X3R0</accession>
<dbReference type="EMBL" id="LJOW01000036">
    <property type="protein sequence ID" value="OBQ43973.1"/>
    <property type="molecule type" value="Genomic_DNA"/>
</dbReference>
<evidence type="ECO:0000313" key="2">
    <source>
        <dbReference type="Proteomes" id="UP000092093"/>
    </source>
</evidence>
<organism evidence="1 2">
    <name type="scientific">Aphanizomenon flos-aquae WA102</name>
    <dbReference type="NCBI Taxonomy" id="1710896"/>
    <lineage>
        <taxon>Bacteria</taxon>
        <taxon>Bacillati</taxon>
        <taxon>Cyanobacteriota</taxon>
        <taxon>Cyanophyceae</taxon>
        <taxon>Nostocales</taxon>
        <taxon>Aphanizomenonaceae</taxon>
        <taxon>Aphanizomenon</taxon>
    </lineage>
</organism>
<dbReference type="Proteomes" id="UP000092093">
    <property type="component" value="Unassembled WGS sequence"/>
</dbReference>
<gene>
    <name evidence="1" type="ORF">AN484_09520</name>
</gene>
<evidence type="ECO:0000313" key="1">
    <source>
        <dbReference type="EMBL" id="OBQ43973.1"/>
    </source>
</evidence>
<sequence>MDGLKIKIKTMENLELENKAENVTKTTKKEVKVTVVPKENAFVTAETIKLVEDILNDGTVDIKWRAQLKEQVRKYKANGE</sequence>
<proteinExistence type="predicted"/>
<protein>
    <submittedName>
        <fullName evidence="1">Uncharacterized protein</fullName>
    </submittedName>
</protein>
<comment type="caution">
    <text evidence="1">The sequence shown here is derived from an EMBL/GenBank/DDBJ whole genome shotgun (WGS) entry which is preliminary data.</text>
</comment>
<reference evidence="1 2" key="1">
    <citation type="submission" date="2015-09" db="EMBL/GenBank/DDBJ databases">
        <title>Aphanizomenon flos-aquae WA102.</title>
        <authorList>
            <person name="Driscoll C."/>
        </authorList>
    </citation>
    <scope>NUCLEOTIDE SEQUENCE [LARGE SCALE GENOMIC DNA]</scope>
    <source>
        <strain evidence="1">WA102</strain>
    </source>
</reference>
<dbReference type="AlphaFoldDB" id="A0A1B7X3R0"/>